<dbReference type="Proteomes" id="UP000240009">
    <property type="component" value="Unassembled WGS sequence"/>
</dbReference>
<dbReference type="OrthoDB" id="282698at2"/>
<name>A0A2S8FME1_9BACT</name>
<feature type="compositionally biased region" description="Polar residues" evidence="1">
    <location>
        <begin position="53"/>
        <end position="63"/>
    </location>
</feature>
<evidence type="ECO:0000256" key="1">
    <source>
        <dbReference type="SAM" id="MobiDB-lite"/>
    </source>
</evidence>
<organism evidence="2 3">
    <name type="scientific">Blastopirellula marina</name>
    <dbReference type="NCBI Taxonomy" id="124"/>
    <lineage>
        <taxon>Bacteria</taxon>
        <taxon>Pseudomonadati</taxon>
        <taxon>Planctomycetota</taxon>
        <taxon>Planctomycetia</taxon>
        <taxon>Pirellulales</taxon>
        <taxon>Pirellulaceae</taxon>
        <taxon>Blastopirellula</taxon>
    </lineage>
</organism>
<comment type="caution">
    <text evidence="2">The sequence shown here is derived from an EMBL/GenBank/DDBJ whole genome shotgun (WGS) entry which is preliminary data.</text>
</comment>
<gene>
    <name evidence="2" type="ORF">C5Y96_10795</name>
</gene>
<evidence type="ECO:0000313" key="2">
    <source>
        <dbReference type="EMBL" id="PQO33331.1"/>
    </source>
</evidence>
<feature type="region of interest" description="Disordered" evidence="1">
    <location>
        <begin position="33"/>
        <end position="63"/>
    </location>
</feature>
<proteinExistence type="predicted"/>
<reference evidence="2 3" key="1">
    <citation type="submission" date="2018-02" db="EMBL/GenBank/DDBJ databases">
        <title>Comparative genomes isolates from brazilian mangrove.</title>
        <authorList>
            <person name="Araujo J.E."/>
            <person name="Taketani R.G."/>
            <person name="Silva M.C.P."/>
            <person name="Loureco M.V."/>
            <person name="Andreote F.D."/>
        </authorList>
    </citation>
    <scope>NUCLEOTIDE SEQUENCE [LARGE SCALE GENOMIC DNA]</scope>
    <source>
        <strain evidence="2 3">HEX-2 MGV</strain>
    </source>
</reference>
<protein>
    <submittedName>
        <fullName evidence="2">Uncharacterized protein</fullName>
    </submittedName>
</protein>
<accession>A0A2S8FME1</accession>
<dbReference type="RefSeq" id="WP_105352996.1">
    <property type="nucleotide sequence ID" value="NZ_PUIA01000035.1"/>
</dbReference>
<sequence>MALQLLHPGAASIDCSDCAKWLYDLKTGKRQTVRTGASRQEVPQPRPSGVPTPCSSCPKQNPQHAERLKLTDKNWRTYQLWRRARATHFHCVPDRLKSDPILARNFAELDQVFRLIEQSQQLQILQLAAISPPKGYVR</sequence>
<dbReference type="EMBL" id="PUIA01000035">
    <property type="protein sequence ID" value="PQO33331.1"/>
    <property type="molecule type" value="Genomic_DNA"/>
</dbReference>
<dbReference type="AlphaFoldDB" id="A0A2S8FME1"/>
<evidence type="ECO:0000313" key="3">
    <source>
        <dbReference type="Proteomes" id="UP000240009"/>
    </source>
</evidence>